<sequence>MSPEQMTLYWGKGCPSCTTLEAYFAANTPERLATINRKEIYHNKAHYEELREVGKAYGIPEEFIGVPFLAMGEKHLMGNASIIAYLEDVLPE</sequence>
<dbReference type="Gene3D" id="3.40.30.10">
    <property type="entry name" value="Glutaredoxin"/>
    <property type="match status" value="1"/>
</dbReference>
<dbReference type="EMBL" id="CP098242">
    <property type="protein sequence ID" value="WAW09898.1"/>
    <property type="molecule type" value="Genomic_DNA"/>
</dbReference>
<proteinExistence type="predicted"/>
<evidence type="ECO:0000313" key="1">
    <source>
        <dbReference type="EMBL" id="WAW09898.1"/>
    </source>
</evidence>
<dbReference type="KEGG" id="ovb:NB640_11860"/>
<reference evidence="1" key="1">
    <citation type="journal article" date="2022" name="Front. Microbiol.">
        <title>New perspectives on an old grouping: The genomic and phenotypic variability of Oxalobacter formigenes and the implications for calcium oxalate stone prevention.</title>
        <authorList>
            <person name="Chmiel J.A."/>
            <person name="Carr C."/>
            <person name="Stuivenberg G.A."/>
            <person name="Venema R."/>
            <person name="Chanyi R.M."/>
            <person name="Al K.F."/>
            <person name="Giguere D."/>
            <person name="Say H."/>
            <person name="Akouris P.P."/>
            <person name="Dominguez Romero S.A."/>
            <person name="Kwong A."/>
            <person name="Tai V."/>
            <person name="Koval S.F."/>
            <person name="Razvi H."/>
            <person name="Bjazevic J."/>
            <person name="Burton J.P."/>
        </authorList>
    </citation>
    <scope>NUCLEOTIDE SEQUENCE</scope>
    <source>
        <strain evidence="1">WoOx3</strain>
    </source>
</reference>
<keyword evidence="2" id="KW-1185">Reference proteome</keyword>
<dbReference type="AlphaFoldDB" id="A0A9E9P3E0"/>
<dbReference type="InterPro" id="IPR036249">
    <property type="entry name" value="Thioredoxin-like_sf"/>
</dbReference>
<evidence type="ECO:0000313" key="2">
    <source>
        <dbReference type="Proteomes" id="UP001156215"/>
    </source>
</evidence>
<organism evidence="1 2">
    <name type="scientific">Oxalobacter vibrioformis</name>
    <dbReference type="NCBI Taxonomy" id="933080"/>
    <lineage>
        <taxon>Bacteria</taxon>
        <taxon>Pseudomonadati</taxon>
        <taxon>Pseudomonadota</taxon>
        <taxon>Betaproteobacteria</taxon>
        <taxon>Burkholderiales</taxon>
        <taxon>Oxalobacteraceae</taxon>
        <taxon>Oxalobacter</taxon>
    </lineage>
</organism>
<protein>
    <recommendedName>
        <fullName evidence="3">Glutaredoxin</fullName>
    </recommendedName>
</protein>
<dbReference type="RefSeq" id="WP_269308903.1">
    <property type="nucleotide sequence ID" value="NZ_CP098242.1"/>
</dbReference>
<gene>
    <name evidence="1" type="ORF">NB640_11860</name>
</gene>
<name>A0A9E9P3E0_9BURK</name>
<dbReference type="SUPFAM" id="SSF52833">
    <property type="entry name" value="Thioredoxin-like"/>
    <property type="match status" value="1"/>
</dbReference>
<dbReference type="Proteomes" id="UP001156215">
    <property type="component" value="Chromosome"/>
</dbReference>
<evidence type="ECO:0008006" key="3">
    <source>
        <dbReference type="Google" id="ProtNLM"/>
    </source>
</evidence>
<accession>A0A9E9P3E0</accession>